<dbReference type="Proteomes" id="UP000314294">
    <property type="component" value="Unassembled WGS sequence"/>
</dbReference>
<comment type="caution">
    <text evidence="1">The sequence shown here is derived from an EMBL/GenBank/DDBJ whole genome shotgun (WGS) entry which is preliminary data.</text>
</comment>
<keyword evidence="2" id="KW-1185">Reference proteome</keyword>
<sequence>MGEDYVQSQREPETIRHSPTAFPLASSNRFTGSHFPAVCPCASCGDLTGHREHWDFPSNWSLWRGQGMLGAPVQGGGMDGMDGRGFTLRLLPKRSDATEEDGSWWDGCNGGGGGGEHQLTAREQMAWVLIQLHLVASDLSGLDTRGSASRERSGSTDDG</sequence>
<evidence type="ECO:0000313" key="2">
    <source>
        <dbReference type="Proteomes" id="UP000314294"/>
    </source>
</evidence>
<proteinExistence type="predicted"/>
<gene>
    <name evidence="1" type="ORF">EYF80_052509</name>
</gene>
<accession>A0A4Z2F7X9</accession>
<name>A0A4Z2F7X9_9TELE</name>
<dbReference type="AlphaFoldDB" id="A0A4Z2F7X9"/>
<reference evidence="1 2" key="1">
    <citation type="submission" date="2019-03" db="EMBL/GenBank/DDBJ databases">
        <title>First draft genome of Liparis tanakae, snailfish: a comprehensive survey of snailfish specific genes.</title>
        <authorList>
            <person name="Kim W."/>
            <person name="Song I."/>
            <person name="Jeong J.-H."/>
            <person name="Kim D."/>
            <person name="Kim S."/>
            <person name="Ryu S."/>
            <person name="Song J.Y."/>
            <person name="Lee S.K."/>
        </authorList>
    </citation>
    <scope>NUCLEOTIDE SEQUENCE [LARGE SCALE GENOMIC DNA]</scope>
    <source>
        <tissue evidence="1">Muscle</tissue>
    </source>
</reference>
<dbReference type="EMBL" id="SRLO01001502">
    <property type="protein sequence ID" value="TNN37326.1"/>
    <property type="molecule type" value="Genomic_DNA"/>
</dbReference>
<evidence type="ECO:0000313" key="1">
    <source>
        <dbReference type="EMBL" id="TNN37326.1"/>
    </source>
</evidence>
<organism evidence="1 2">
    <name type="scientific">Liparis tanakae</name>
    <name type="common">Tanaka's snailfish</name>
    <dbReference type="NCBI Taxonomy" id="230148"/>
    <lineage>
        <taxon>Eukaryota</taxon>
        <taxon>Metazoa</taxon>
        <taxon>Chordata</taxon>
        <taxon>Craniata</taxon>
        <taxon>Vertebrata</taxon>
        <taxon>Euteleostomi</taxon>
        <taxon>Actinopterygii</taxon>
        <taxon>Neopterygii</taxon>
        <taxon>Teleostei</taxon>
        <taxon>Neoteleostei</taxon>
        <taxon>Acanthomorphata</taxon>
        <taxon>Eupercaria</taxon>
        <taxon>Perciformes</taxon>
        <taxon>Cottioidei</taxon>
        <taxon>Cottales</taxon>
        <taxon>Liparidae</taxon>
        <taxon>Liparis</taxon>
    </lineage>
</organism>
<protein>
    <submittedName>
        <fullName evidence="1">Uncharacterized protein</fullName>
    </submittedName>
</protein>